<comment type="caution">
    <text evidence="2">The sequence shown here is derived from an EMBL/GenBank/DDBJ whole genome shotgun (WGS) entry which is preliminary data.</text>
</comment>
<dbReference type="InterPro" id="IPR036388">
    <property type="entry name" value="WH-like_DNA-bd_sf"/>
</dbReference>
<dbReference type="GO" id="GO:0000976">
    <property type="term" value="F:transcription cis-regulatory region binding"/>
    <property type="evidence" value="ECO:0007669"/>
    <property type="project" value="TreeGrafter"/>
</dbReference>
<gene>
    <name evidence="2" type="ORF">C4S77_08670</name>
</gene>
<name>A0A2S8A985_9FLAO</name>
<protein>
    <submittedName>
        <fullName evidence="2">Transcriptional repressor</fullName>
    </submittedName>
</protein>
<feature type="binding site" evidence="1">
    <location>
        <position position="132"/>
    </location>
    <ligand>
        <name>Zn(2+)</name>
        <dbReference type="ChEBI" id="CHEBI:29105"/>
    </ligand>
</feature>
<dbReference type="SUPFAM" id="SSF46785">
    <property type="entry name" value="Winged helix' DNA-binding domain"/>
    <property type="match status" value="1"/>
</dbReference>
<proteinExistence type="predicted"/>
<reference evidence="2 3" key="1">
    <citation type="submission" date="2018-02" db="EMBL/GenBank/DDBJ databases">
        <title>Genome sequences of Apibacter spp., gut symbionts of Asian honey bees.</title>
        <authorList>
            <person name="Kwong W.K."/>
            <person name="Steele M.I."/>
            <person name="Moran N.A."/>
        </authorList>
    </citation>
    <scope>NUCLEOTIDE SEQUENCE [LARGE SCALE GENOMIC DNA]</scope>
    <source>
        <strain evidence="3">wkB301</strain>
    </source>
</reference>
<dbReference type="OrthoDB" id="594893at2"/>
<evidence type="ECO:0000256" key="1">
    <source>
        <dbReference type="PIRSR" id="PIRSR602481-1"/>
    </source>
</evidence>
<dbReference type="RefSeq" id="WP_105193730.1">
    <property type="nucleotide sequence ID" value="NZ_PSZM01000042.1"/>
</dbReference>
<dbReference type="Gene3D" id="1.10.10.10">
    <property type="entry name" value="Winged helix-like DNA-binding domain superfamily/Winged helix DNA-binding domain"/>
    <property type="match status" value="1"/>
</dbReference>
<keyword evidence="3" id="KW-1185">Reference proteome</keyword>
<dbReference type="InterPro" id="IPR002481">
    <property type="entry name" value="FUR"/>
</dbReference>
<dbReference type="EMBL" id="PSZM01000042">
    <property type="protein sequence ID" value="PQL91144.1"/>
    <property type="molecule type" value="Genomic_DNA"/>
</dbReference>
<dbReference type="GO" id="GO:1900376">
    <property type="term" value="P:regulation of secondary metabolite biosynthetic process"/>
    <property type="evidence" value="ECO:0007669"/>
    <property type="project" value="TreeGrafter"/>
</dbReference>
<dbReference type="GO" id="GO:0003700">
    <property type="term" value="F:DNA-binding transcription factor activity"/>
    <property type="evidence" value="ECO:0007669"/>
    <property type="project" value="InterPro"/>
</dbReference>
<keyword evidence="1" id="KW-0862">Zinc</keyword>
<organism evidence="2 3">
    <name type="scientific">Apibacter adventoris</name>
    <dbReference type="NCBI Taxonomy" id="1679466"/>
    <lineage>
        <taxon>Bacteria</taxon>
        <taxon>Pseudomonadati</taxon>
        <taxon>Bacteroidota</taxon>
        <taxon>Flavobacteriia</taxon>
        <taxon>Flavobacteriales</taxon>
        <taxon>Weeksellaceae</taxon>
        <taxon>Apibacter</taxon>
    </lineage>
</organism>
<dbReference type="Pfam" id="PF01475">
    <property type="entry name" value="FUR"/>
    <property type="match status" value="1"/>
</dbReference>
<feature type="binding site" evidence="1">
    <location>
        <position position="96"/>
    </location>
    <ligand>
        <name>Zn(2+)</name>
        <dbReference type="ChEBI" id="CHEBI:29105"/>
    </ligand>
</feature>
<dbReference type="PANTHER" id="PTHR33202:SF22">
    <property type="entry name" value="HYDROGEN PEROXIDE SENSITIVE REPRESSOR"/>
    <property type="match status" value="1"/>
</dbReference>
<keyword evidence="1" id="KW-0479">Metal-binding</keyword>
<dbReference type="GO" id="GO:0008270">
    <property type="term" value="F:zinc ion binding"/>
    <property type="evidence" value="ECO:0007669"/>
    <property type="project" value="TreeGrafter"/>
</dbReference>
<accession>A0A2S8A985</accession>
<dbReference type="PANTHER" id="PTHR33202">
    <property type="entry name" value="ZINC UPTAKE REGULATION PROTEIN"/>
    <property type="match status" value="1"/>
</dbReference>
<feature type="binding site" evidence="1">
    <location>
        <position position="99"/>
    </location>
    <ligand>
        <name>Zn(2+)</name>
        <dbReference type="ChEBI" id="CHEBI:29105"/>
    </ligand>
</feature>
<dbReference type="Proteomes" id="UP000238042">
    <property type="component" value="Unassembled WGS sequence"/>
</dbReference>
<sequence length="137" mass="15623">MINQLEKLLKQKDINPTAMRLLVLDYFLKQETAISLSDLETDFDYSDRTTLFRTLKTFEKKGLLHSIKDGNITVYALCTDNCSEEFHADSHIHFCCSSCKKVFCLSKVKAPDVEIPSNFKLEKLDIIAHGLCADCIK</sequence>
<evidence type="ECO:0000313" key="3">
    <source>
        <dbReference type="Proteomes" id="UP000238042"/>
    </source>
</evidence>
<dbReference type="GO" id="GO:0045892">
    <property type="term" value="P:negative regulation of DNA-templated transcription"/>
    <property type="evidence" value="ECO:0007669"/>
    <property type="project" value="TreeGrafter"/>
</dbReference>
<feature type="binding site" evidence="1">
    <location>
        <position position="135"/>
    </location>
    <ligand>
        <name>Zn(2+)</name>
        <dbReference type="ChEBI" id="CHEBI:29105"/>
    </ligand>
</feature>
<evidence type="ECO:0000313" key="2">
    <source>
        <dbReference type="EMBL" id="PQL91144.1"/>
    </source>
</evidence>
<dbReference type="AlphaFoldDB" id="A0A2S8A985"/>
<comment type="cofactor">
    <cofactor evidence="1">
        <name>Zn(2+)</name>
        <dbReference type="ChEBI" id="CHEBI:29105"/>
    </cofactor>
    <text evidence="1">Binds 1 zinc ion per subunit.</text>
</comment>
<dbReference type="InterPro" id="IPR036390">
    <property type="entry name" value="WH_DNA-bd_sf"/>
</dbReference>